<evidence type="ECO:0000256" key="1">
    <source>
        <dbReference type="SAM" id="MobiDB-lite"/>
    </source>
</evidence>
<evidence type="ECO:0000313" key="2">
    <source>
        <dbReference type="EMBL" id="KAG8047818.1"/>
    </source>
</evidence>
<organism evidence="2 3">
    <name type="scientific">Zizania palustris</name>
    <name type="common">Northern wild rice</name>
    <dbReference type="NCBI Taxonomy" id="103762"/>
    <lineage>
        <taxon>Eukaryota</taxon>
        <taxon>Viridiplantae</taxon>
        <taxon>Streptophyta</taxon>
        <taxon>Embryophyta</taxon>
        <taxon>Tracheophyta</taxon>
        <taxon>Spermatophyta</taxon>
        <taxon>Magnoliopsida</taxon>
        <taxon>Liliopsida</taxon>
        <taxon>Poales</taxon>
        <taxon>Poaceae</taxon>
        <taxon>BOP clade</taxon>
        <taxon>Oryzoideae</taxon>
        <taxon>Oryzeae</taxon>
        <taxon>Zizaniinae</taxon>
        <taxon>Zizania</taxon>
    </lineage>
</organism>
<keyword evidence="3" id="KW-1185">Reference proteome</keyword>
<sequence length="125" mass="13872">MCCLPSYLHAPTKIHATRIFVPISVATPAVNCMGFRTNRTVLSMSPSRFSYASISTPLDYCACMPLCAPSHTECLPRVSDYVEQSLKHRESSTEDPTRQRKQPEKNTLGEKKIVAAAVKAEKTKL</sequence>
<dbReference type="AlphaFoldDB" id="A0A8J5RD08"/>
<protein>
    <submittedName>
        <fullName evidence="2">Uncharacterized protein</fullName>
    </submittedName>
</protein>
<reference evidence="2" key="2">
    <citation type="submission" date="2021-02" db="EMBL/GenBank/DDBJ databases">
        <authorList>
            <person name="Kimball J.A."/>
            <person name="Haas M.W."/>
            <person name="Macchietto M."/>
            <person name="Kono T."/>
            <person name="Duquette J."/>
            <person name="Shao M."/>
        </authorList>
    </citation>
    <scope>NUCLEOTIDE SEQUENCE</scope>
    <source>
        <tissue evidence="2">Fresh leaf tissue</tissue>
    </source>
</reference>
<reference evidence="2" key="1">
    <citation type="journal article" date="2021" name="bioRxiv">
        <title>Whole Genome Assembly and Annotation of Northern Wild Rice, Zizania palustris L., Supports a Whole Genome Duplication in the Zizania Genus.</title>
        <authorList>
            <person name="Haas M."/>
            <person name="Kono T."/>
            <person name="Macchietto M."/>
            <person name="Millas R."/>
            <person name="McGilp L."/>
            <person name="Shao M."/>
            <person name="Duquette J."/>
            <person name="Hirsch C.N."/>
            <person name="Kimball J."/>
        </authorList>
    </citation>
    <scope>NUCLEOTIDE SEQUENCE</scope>
    <source>
        <tissue evidence="2">Fresh leaf tissue</tissue>
    </source>
</reference>
<dbReference type="Proteomes" id="UP000729402">
    <property type="component" value="Unassembled WGS sequence"/>
</dbReference>
<accession>A0A8J5RD08</accession>
<gene>
    <name evidence="2" type="ORF">GUJ93_ZPchr0008g11756</name>
</gene>
<proteinExistence type="predicted"/>
<feature type="region of interest" description="Disordered" evidence="1">
    <location>
        <begin position="85"/>
        <end position="113"/>
    </location>
</feature>
<name>A0A8J5RD08_ZIZPA</name>
<dbReference type="EMBL" id="JAAALK010000290">
    <property type="protein sequence ID" value="KAG8047818.1"/>
    <property type="molecule type" value="Genomic_DNA"/>
</dbReference>
<evidence type="ECO:0000313" key="3">
    <source>
        <dbReference type="Proteomes" id="UP000729402"/>
    </source>
</evidence>
<comment type="caution">
    <text evidence="2">The sequence shown here is derived from an EMBL/GenBank/DDBJ whole genome shotgun (WGS) entry which is preliminary data.</text>
</comment>